<feature type="transmembrane region" description="Helical" evidence="1">
    <location>
        <begin position="7"/>
        <end position="30"/>
    </location>
</feature>
<sequence length="404" mass="45005">MVTVHKVAFAVLGILVIGIFSLVMVDGAFLPKKYLEPWSGTYHTQFEDPRVQVLAHGVLAPNSHNLQSWKVVLEGDNSFLLYVDPGRLSPKADPPGRQVTISQGTFLEYVGVAAGNLGYEAEMQLFPEGEYGPEGTATNLGSKPVARVILKETTRETEPESSTLYKSMFVPDTYRVPYREAQLSKEDIETLEALSTENVTILIFQDPESLESLGNIVLRAAEVETGNDGIQQEGFELFRPNEWKKNEYRYGFSLDGQELPAFNIHLMQGLISLFPFLNSPEVSGQSFLSQTESAVENTPAYALIITKGNSRTAQVEAGILYSRFLLAATDMGYAMQPMSQALEEYPEMAEIYMEIHEAYTGENETIQMLIRVGVPEKEVSPTMRLDVMDIIEVSKATENSYIRL</sequence>
<keyword evidence="1" id="KW-0472">Membrane</keyword>
<dbReference type="InterPro" id="IPR050461">
    <property type="entry name" value="Nitroreductase_HadB/RutE"/>
</dbReference>
<dbReference type="Gene3D" id="3.40.109.10">
    <property type="entry name" value="NADH Oxidase"/>
    <property type="match status" value="1"/>
</dbReference>
<proteinExistence type="predicted"/>
<evidence type="ECO:0000313" key="4">
    <source>
        <dbReference type="Proteomes" id="UP000033123"/>
    </source>
</evidence>
<dbReference type="InterPro" id="IPR000415">
    <property type="entry name" value="Nitroreductase-like"/>
</dbReference>
<protein>
    <recommendedName>
        <fullName evidence="2">Nitroreductase domain-containing protein</fullName>
    </recommendedName>
</protein>
<reference evidence="3 4" key="1">
    <citation type="submission" date="2014-07" db="EMBL/GenBank/DDBJ databases">
        <title>Methanogenic archaea and the global carbon cycle.</title>
        <authorList>
            <person name="Henriksen J.R."/>
            <person name="Luke J."/>
            <person name="Reinhart S."/>
            <person name="Benedict M.N."/>
            <person name="Youngblut N.D."/>
            <person name="Metcalf M.E."/>
            <person name="Whitaker R.J."/>
            <person name="Metcalf W.W."/>
        </authorList>
    </citation>
    <scope>NUCLEOTIDE SEQUENCE [LARGE SCALE GENOMIC DNA]</scope>
    <source>
        <strain evidence="3 4">C2J</strain>
    </source>
</reference>
<dbReference type="EMBL" id="CP009508">
    <property type="protein sequence ID" value="AKB36849.1"/>
    <property type="molecule type" value="Genomic_DNA"/>
</dbReference>
<keyword evidence="1" id="KW-0812">Transmembrane</keyword>
<feature type="domain" description="Nitroreductase" evidence="2">
    <location>
        <begin position="292"/>
        <end position="373"/>
    </location>
</feature>
<dbReference type="InterPro" id="IPR029479">
    <property type="entry name" value="Nitroreductase"/>
</dbReference>
<dbReference type="PANTHER" id="PTHR43543:SF1">
    <property type="entry name" value="MALONIC SEMIALDEHYDE REDUCTASE RUTE-RELATED"/>
    <property type="match status" value="1"/>
</dbReference>
<accession>A0A0E3PNS6</accession>
<gene>
    <name evidence="3" type="ORF">MSSAC_2259</name>
</gene>
<name>A0A0E3PNS6_9EURY</name>
<dbReference type="SUPFAM" id="SSF55469">
    <property type="entry name" value="FMN-dependent nitroreductase-like"/>
    <property type="match status" value="1"/>
</dbReference>
<dbReference type="NCBIfam" id="NF047509">
    <property type="entry name" value="Rv3131_FMN_oxido"/>
    <property type="match status" value="1"/>
</dbReference>
<dbReference type="AlphaFoldDB" id="A0A0E3PNS6"/>
<dbReference type="Proteomes" id="UP000033123">
    <property type="component" value="Chromosome"/>
</dbReference>
<dbReference type="PANTHER" id="PTHR43543">
    <property type="entry name" value="MALONIC SEMIALDEHYDE REDUCTASE RUTE-RELATED"/>
    <property type="match status" value="1"/>
</dbReference>
<organism evidence="3 4">
    <name type="scientific">Methanosarcina siciliae C2J</name>
    <dbReference type="NCBI Taxonomy" id="1434118"/>
    <lineage>
        <taxon>Archaea</taxon>
        <taxon>Methanobacteriati</taxon>
        <taxon>Methanobacteriota</taxon>
        <taxon>Stenosarchaea group</taxon>
        <taxon>Methanomicrobia</taxon>
        <taxon>Methanosarcinales</taxon>
        <taxon>Methanosarcinaceae</taxon>
        <taxon>Methanosarcina</taxon>
    </lineage>
</organism>
<evidence type="ECO:0000256" key="1">
    <source>
        <dbReference type="SAM" id="Phobius"/>
    </source>
</evidence>
<dbReference type="PATRIC" id="fig|1434118.4.peg.2903"/>
<dbReference type="Pfam" id="PF00881">
    <property type="entry name" value="Nitroreductase"/>
    <property type="match status" value="1"/>
</dbReference>
<evidence type="ECO:0000313" key="3">
    <source>
        <dbReference type="EMBL" id="AKB36849.1"/>
    </source>
</evidence>
<dbReference type="KEGG" id="msj:MSSAC_2259"/>
<dbReference type="GO" id="GO:0016491">
    <property type="term" value="F:oxidoreductase activity"/>
    <property type="evidence" value="ECO:0007669"/>
    <property type="project" value="InterPro"/>
</dbReference>
<keyword evidence="1" id="KW-1133">Transmembrane helix</keyword>
<dbReference type="HOGENOM" id="CLU_051479_3_1_2"/>
<evidence type="ECO:0000259" key="2">
    <source>
        <dbReference type="Pfam" id="PF00881"/>
    </source>
</evidence>